<evidence type="ECO:0000313" key="2">
    <source>
        <dbReference type="Proteomes" id="UP000239340"/>
    </source>
</evidence>
<evidence type="ECO:0000313" key="1">
    <source>
        <dbReference type="EMBL" id="AUX77821.1"/>
    </source>
</evidence>
<dbReference type="EMBL" id="CP024307">
    <property type="protein sequence ID" value="AUX77821.1"/>
    <property type="molecule type" value="Genomic_DNA"/>
</dbReference>
<gene>
    <name evidence="1" type="ORF">NXT3_CH03279</name>
</gene>
<name>A0A2L0H8L1_RHIFR</name>
<organism evidence="1 2">
    <name type="scientific">Rhizobium fredii</name>
    <name type="common">Sinorhizobium fredii</name>
    <dbReference type="NCBI Taxonomy" id="380"/>
    <lineage>
        <taxon>Bacteria</taxon>
        <taxon>Pseudomonadati</taxon>
        <taxon>Pseudomonadota</taxon>
        <taxon>Alphaproteobacteria</taxon>
        <taxon>Hyphomicrobiales</taxon>
        <taxon>Rhizobiaceae</taxon>
        <taxon>Sinorhizobium/Ensifer group</taxon>
        <taxon>Sinorhizobium</taxon>
    </lineage>
</organism>
<accession>A0A2L0H8L1</accession>
<proteinExistence type="predicted"/>
<protein>
    <submittedName>
        <fullName evidence="1">Uncharacterized protein</fullName>
    </submittedName>
</protein>
<dbReference type="Proteomes" id="UP000239340">
    <property type="component" value="Chromosome"/>
</dbReference>
<dbReference type="AlphaFoldDB" id="A0A2L0H8L1"/>
<reference evidence="1 2" key="1">
    <citation type="submission" date="2017-10" db="EMBL/GenBank/DDBJ databases">
        <title>Analysis of the genome sequences of Rhizobium populations associated to common bean (phaseolus vulgaris).</title>
        <authorList>
            <person name="Bustos P."/>
            <person name="Santamaria R.I."/>
            <person name="Miranda-Sanchez F."/>
            <person name="Perez-Carrascal O."/>
            <person name="Juarez S."/>
            <person name="Lozano L."/>
            <person name="Martinez-Flores I."/>
            <person name="Vinuesa P."/>
            <person name="Martinez-Romero E."/>
            <person name="Cevallos M.A."/>
            <person name="Romero D."/>
            <person name="Davila G."/>
            <person name="Gonzalez V."/>
        </authorList>
    </citation>
    <scope>NUCLEOTIDE SEQUENCE [LARGE SCALE GENOMIC DNA]</scope>
    <source>
        <strain evidence="1 2">NXT3</strain>
    </source>
</reference>
<sequence length="151" mass="16023">MPVSASVRTCGVVAPLPERGASSLVGISTPPAVPDRSFTVLLWPHLGTCFADPVPDAFGQAVPVLAGGFRTLLKRNPSTLREGIAGLWREELAEGLPLQVIDCLRVVGLLLVIQARYVLRAQFLHGRKGVFCVGEALALRSLCVEDGLVLG</sequence>